<dbReference type="PRINTS" id="PR00297">
    <property type="entry name" value="CHAPERONIN10"/>
</dbReference>
<dbReference type="PANTHER" id="PTHR10772:SF58">
    <property type="entry name" value="CO-CHAPERONIN GROES"/>
    <property type="match status" value="1"/>
</dbReference>
<dbReference type="NCBIfam" id="NF001533">
    <property type="entry name" value="PRK00364.2-4"/>
    <property type="match status" value="1"/>
</dbReference>
<reference evidence="5 6" key="1">
    <citation type="journal article" date="2016" name="Genome Announc.">
        <title>Complete Genome Sequence of Methylobacterium populi P-1M, Isolated from Pink-Pigmented Household Biofilm.</title>
        <authorList>
            <person name="Morohoshi T."/>
            <person name="Ikeda T."/>
        </authorList>
    </citation>
    <scope>NUCLEOTIDE SEQUENCE [LARGE SCALE GENOMIC DNA]</scope>
    <source>
        <strain evidence="5 6">P-1M</strain>
    </source>
</reference>
<comment type="subunit">
    <text evidence="3">Heptamer of 7 subunits arranged in a ring. Interacts with the chaperonin GroEL.</text>
</comment>
<protein>
    <recommendedName>
        <fullName evidence="3">Co-chaperonin GroES</fullName>
    </recommendedName>
    <alternativeName>
        <fullName evidence="3">10 kDa chaperonin</fullName>
    </alternativeName>
    <alternativeName>
        <fullName evidence="3">Chaperonin-10</fullName>
        <shortName evidence="3">Cpn10</shortName>
    </alternativeName>
</protein>
<keyword evidence="2 3" id="KW-0143">Chaperone</keyword>
<dbReference type="GO" id="GO:0046872">
    <property type="term" value="F:metal ion binding"/>
    <property type="evidence" value="ECO:0007669"/>
    <property type="project" value="TreeGrafter"/>
</dbReference>
<evidence type="ECO:0000256" key="2">
    <source>
        <dbReference type="ARBA" id="ARBA00023186"/>
    </source>
</evidence>
<organism evidence="5 6">
    <name type="scientific">Methylorubrum populi</name>
    <dbReference type="NCBI Taxonomy" id="223967"/>
    <lineage>
        <taxon>Bacteria</taxon>
        <taxon>Pseudomonadati</taxon>
        <taxon>Pseudomonadota</taxon>
        <taxon>Alphaproteobacteria</taxon>
        <taxon>Hyphomicrobiales</taxon>
        <taxon>Methylobacteriaceae</taxon>
        <taxon>Methylorubrum</taxon>
    </lineage>
</organism>
<accession>A0A160PL38</accession>
<comment type="similarity">
    <text evidence="1 3 4">Belongs to the GroES chaperonin family.</text>
</comment>
<proteinExistence type="inferred from homology"/>
<dbReference type="NCBIfam" id="NF001534">
    <property type="entry name" value="PRK00364.2-5"/>
    <property type="match status" value="1"/>
</dbReference>
<dbReference type="SUPFAM" id="SSF50129">
    <property type="entry name" value="GroES-like"/>
    <property type="match status" value="1"/>
</dbReference>
<dbReference type="AlphaFoldDB" id="A0A160PL38"/>
<dbReference type="Gene3D" id="2.30.33.40">
    <property type="entry name" value="GroES chaperonin"/>
    <property type="match status" value="1"/>
</dbReference>
<dbReference type="GO" id="GO:0044183">
    <property type="term" value="F:protein folding chaperone"/>
    <property type="evidence" value="ECO:0007669"/>
    <property type="project" value="InterPro"/>
</dbReference>
<dbReference type="SMART" id="SM00883">
    <property type="entry name" value="Cpn10"/>
    <property type="match status" value="1"/>
</dbReference>
<dbReference type="EMBL" id="AP014809">
    <property type="protein sequence ID" value="BAU93904.1"/>
    <property type="molecule type" value="Genomic_DNA"/>
</dbReference>
<dbReference type="GO" id="GO:0005524">
    <property type="term" value="F:ATP binding"/>
    <property type="evidence" value="ECO:0007669"/>
    <property type="project" value="InterPro"/>
</dbReference>
<evidence type="ECO:0000256" key="1">
    <source>
        <dbReference type="ARBA" id="ARBA00006975"/>
    </source>
</evidence>
<gene>
    <name evidence="3" type="primary">groES</name>
    <name evidence="3" type="synonym">groS</name>
    <name evidence="5" type="ORF">MPPM_5299</name>
</gene>
<evidence type="ECO:0000256" key="3">
    <source>
        <dbReference type="HAMAP-Rule" id="MF_00580"/>
    </source>
</evidence>
<dbReference type="InterPro" id="IPR037124">
    <property type="entry name" value="Chaperonin_GroES_sf"/>
</dbReference>
<dbReference type="GO" id="GO:0051087">
    <property type="term" value="F:protein-folding chaperone binding"/>
    <property type="evidence" value="ECO:0007669"/>
    <property type="project" value="TreeGrafter"/>
</dbReference>
<dbReference type="InterPro" id="IPR018369">
    <property type="entry name" value="Chaprnonin_Cpn10_CS"/>
</dbReference>
<comment type="function">
    <text evidence="3 4">Together with the chaperonin GroEL, plays an essential role in assisting protein folding. The GroEL-GroES system forms a nano-cage that allows encapsulation of the non-native substrate proteins and provides a physical environment optimized to promote and accelerate protein folding. GroES binds to the apical surface of the GroEL ring, thereby capping the opening of the GroEL channel.</text>
</comment>
<dbReference type="Proteomes" id="UP000218288">
    <property type="component" value="Chromosome"/>
</dbReference>
<dbReference type="HAMAP" id="MF_00580">
    <property type="entry name" value="CH10"/>
    <property type="match status" value="1"/>
</dbReference>
<name>A0A160PL38_9HYPH</name>
<dbReference type="PROSITE" id="PS00681">
    <property type="entry name" value="CHAPERONINS_CPN10"/>
    <property type="match status" value="1"/>
</dbReference>
<evidence type="ECO:0000256" key="4">
    <source>
        <dbReference type="RuleBase" id="RU000535"/>
    </source>
</evidence>
<dbReference type="InterPro" id="IPR020818">
    <property type="entry name" value="Chaperonin_GroES"/>
</dbReference>
<sequence length="117" mass="13017">MERGRPGRIKTNRHFEARGQLMKFRPLHDRVVVRRIESEEKTKGGIIIPDTAKEKPQEGEIVAVGPGARDEQGRVNALDVKVGDRVLFGKWSGTEVKIDGQDLLIMKESDIMGVVAA</sequence>
<comment type="subcellular location">
    <subcellularLocation>
        <location evidence="3">Cytoplasm</location>
    </subcellularLocation>
</comment>
<dbReference type="CDD" id="cd00320">
    <property type="entry name" value="cpn10"/>
    <property type="match status" value="1"/>
</dbReference>
<dbReference type="NCBIfam" id="NF001531">
    <property type="entry name" value="PRK00364.2-2"/>
    <property type="match status" value="1"/>
</dbReference>
<dbReference type="GO" id="GO:0005737">
    <property type="term" value="C:cytoplasm"/>
    <property type="evidence" value="ECO:0007669"/>
    <property type="project" value="UniProtKB-SubCell"/>
</dbReference>
<evidence type="ECO:0000313" key="5">
    <source>
        <dbReference type="EMBL" id="BAU93904.1"/>
    </source>
</evidence>
<keyword evidence="3" id="KW-0963">Cytoplasm</keyword>
<dbReference type="GO" id="GO:0051082">
    <property type="term" value="F:unfolded protein binding"/>
    <property type="evidence" value="ECO:0007669"/>
    <property type="project" value="TreeGrafter"/>
</dbReference>
<evidence type="ECO:0000313" key="6">
    <source>
        <dbReference type="Proteomes" id="UP000218288"/>
    </source>
</evidence>
<dbReference type="Pfam" id="PF00166">
    <property type="entry name" value="Cpn10"/>
    <property type="match status" value="1"/>
</dbReference>
<dbReference type="FunFam" id="2.30.33.40:FF:000001">
    <property type="entry name" value="10 kDa chaperonin"/>
    <property type="match status" value="1"/>
</dbReference>
<dbReference type="NCBIfam" id="NF001527">
    <property type="entry name" value="PRK00364.1-2"/>
    <property type="match status" value="1"/>
</dbReference>
<dbReference type="InterPro" id="IPR011032">
    <property type="entry name" value="GroES-like_sf"/>
</dbReference>
<dbReference type="PANTHER" id="PTHR10772">
    <property type="entry name" value="10 KDA HEAT SHOCK PROTEIN"/>
    <property type="match status" value="1"/>
</dbReference>
<dbReference type="NCBIfam" id="NF001529">
    <property type="entry name" value="PRK00364.1-5"/>
    <property type="match status" value="1"/>
</dbReference>